<proteinExistence type="predicted"/>
<accession>A0A504JLU0</accession>
<organism evidence="1 2">
    <name type="scientific">Aquimarina algicola</name>
    <dbReference type="NCBI Taxonomy" id="2589995"/>
    <lineage>
        <taxon>Bacteria</taxon>
        <taxon>Pseudomonadati</taxon>
        <taxon>Bacteroidota</taxon>
        <taxon>Flavobacteriia</taxon>
        <taxon>Flavobacteriales</taxon>
        <taxon>Flavobacteriaceae</taxon>
        <taxon>Aquimarina</taxon>
    </lineage>
</organism>
<dbReference type="EMBL" id="VFWZ01000002">
    <property type="protein sequence ID" value="TPN87749.1"/>
    <property type="molecule type" value="Genomic_DNA"/>
</dbReference>
<reference evidence="1 2" key="1">
    <citation type="submission" date="2019-06" db="EMBL/GenBank/DDBJ databases">
        <authorList>
            <person name="Meng X."/>
        </authorList>
    </citation>
    <scope>NUCLEOTIDE SEQUENCE [LARGE SCALE GENOMIC DNA]</scope>
    <source>
        <strain evidence="1 2">M625</strain>
    </source>
</reference>
<sequence length="163" mass="19321">MAVQRLVLDSITDDDYELIAIHCSLPSYRLAFLLNKHLDLRLFRKKEDIHFKYDHVLASFPLYEYDDHFQYNTYNLLSNKFQSKIEYPKQASIDLFATEEDRYIVKYIIPELKKVDYFLKIQAETSSFSSKSLLSKMLLIPQILTAYQVAYAKLKSKNNLIFE</sequence>
<dbReference type="RefSeq" id="WP_140592389.1">
    <property type="nucleotide sequence ID" value="NZ_VFWZ01000002.1"/>
</dbReference>
<protein>
    <submittedName>
        <fullName evidence="1">IPExxxVDY family protein</fullName>
    </submittedName>
</protein>
<dbReference type="OrthoDB" id="676614at2"/>
<dbReference type="AlphaFoldDB" id="A0A504JLU0"/>
<comment type="caution">
    <text evidence="1">The sequence shown here is derived from an EMBL/GenBank/DDBJ whole genome shotgun (WGS) entry which is preliminary data.</text>
</comment>
<name>A0A504JLU0_9FLAO</name>
<dbReference type="InterPro" id="IPR047690">
    <property type="entry name" value="IPExxxVDY_fam"/>
</dbReference>
<gene>
    <name evidence="1" type="ORF">FHK87_09235</name>
</gene>
<dbReference type="Proteomes" id="UP000315540">
    <property type="component" value="Unassembled WGS sequence"/>
</dbReference>
<evidence type="ECO:0000313" key="2">
    <source>
        <dbReference type="Proteomes" id="UP000315540"/>
    </source>
</evidence>
<keyword evidence="2" id="KW-1185">Reference proteome</keyword>
<dbReference type="NCBIfam" id="NF033205">
    <property type="entry name" value="IPExxxVDY"/>
    <property type="match status" value="1"/>
</dbReference>
<evidence type="ECO:0000313" key="1">
    <source>
        <dbReference type="EMBL" id="TPN87749.1"/>
    </source>
</evidence>